<keyword evidence="3" id="KW-0804">Transcription</keyword>
<dbReference type="InterPro" id="IPR009057">
    <property type="entry name" value="Homeodomain-like_sf"/>
</dbReference>
<dbReference type="PROSITE" id="PS50977">
    <property type="entry name" value="HTH_TETR_2"/>
    <property type="match status" value="1"/>
</dbReference>
<dbReference type="AlphaFoldDB" id="A0A8J6TZZ0"/>
<evidence type="ECO:0000256" key="2">
    <source>
        <dbReference type="ARBA" id="ARBA00023125"/>
    </source>
</evidence>
<reference evidence="6" key="1">
    <citation type="submission" date="2020-09" db="EMBL/GenBank/DDBJ databases">
        <title>Genome seq and assembly of Tianweitania sp.</title>
        <authorList>
            <person name="Chhetri G."/>
        </authorList>
    </citation>
    <scope>NUCLEOTIDE SEQUENCE</scope>
    <source>
        <strain evidence="6">Rool2</strain>
    </source>
</reference>
<dbReference type="EMBL" id="JACVVX010000002">
    <property type="protein sequence ID" value="MBD0414896.1"/>
    <property type="molecule type" value="Genomic_DNA"/>
</dbReference>
<keyword evidence="1" id="KW-0805">Transcription regulation</keyword>
<dbReference type="Gene3D" id="1.10.357.10">
    <property type="entry name" value="Tetracycline Repressor, domain 2"/>
    <property type="match status" value="1"/>
</dbReference>
<dbReference type="SUPFAM" id="SSF48498">
    <property type="entry name" value="Tetracyclin repressor-like, C-terminal domain"/>
    <property type="match status" value="1"/>
</dbReference>
<dbReference type="Pfam" id="PF09209">
    <property type="entry name" value="CecR_C"/>
    <property type="match status" value="1"/>
</dbReference>
<organism evidence="6 7">
    <name type="scientific">Oryzicola mucosus</name>
    <dbReference type="NCBI Taxonomy" id="2767425"/>
    <lineage>
        <taxon>Bacteria</taxon>
        <taxon>Pseudomonadati</taxon>
        <taxon>Pseudomonadota</taxon>
        <taxon>Alphaproteobacteria</taxon>
        <taxon>Hyphomicrobiales</taxon>
        <taxon>Phyllobacteriaceae</taxon>
        <taxon>Oryzicola</taxon>
    </lineage>
</organism>
<evidence type="ECO:0000313" key="6">
    <source>
        <dbReference type="EMBL" id="MBD0414896.1"/>
    </source>
</evidence>
<dbReference type="InterPro" id="IPR001647">
    <property type="entry name" value="HTH_TetR"/>
</dbReference>
<dbReference type="Gene3D" id="1.10.10.60">
    <property type="entry name" value="Homeodomain-like"/>
    <property type="match status" value="1"/>
</dbReference>
<dbReference type="Pfam" id="PF00440">
    <property type="entry name" value="TetR_N"/>
    <property type="match status" value="1"/>
</dbReference>
<evidence type="ECO:0000313" key="7">
    <source>
        <dbReference type="Proteomes" id="UP000643405"/>
    </source>
</evidence>
<name>A0A8J6TZZ0_9HYPH</name>
<dbReference type="PANTHER" id="PTHR30055">
    <property type="entry name" value="HTH-TYPE TRANSCRIPTIONAL REGULATOR RUTR"/>
    <property type="match status" value="1"/>
</dbReference>
<dbReference type="InterPro" id="IPR036271">
    <property type="entry name" value="Tet_transcr_reg_TetR-rel_C_sf"/>
</dbReference>
<accession>A0A8J6TZZ0</accession>
<dbReference type="RefSeq" id="WP_188164307.1">
    <property type="nucleotide sequence ID" value="NZ_JACVVX010000002.1"/>
</dbReference>
<gene>
    <name evidence="6" type="ORF">ICI42_09540</name>
</gene>
<dbReference type="PANTHER" id="PTHR30055:SF234">
    <property type="entry name" value="HTH-TYPE TRANSCRIPTIONAL REGULATOR BETI"/>
    <property type="match status" value="1"/>
</dbReference>
<keyword evidence="7" id="KW-1185">Reference proteome</keyword>
<protein>
    <submittedName>
        <fullName evidence="6">CerR family C-terminal domain-containing protein</fullName>
    </submittedName>
</protein>
<evidence type="ECO:0000256" key="3">
    <source>
        <dbReference type="ARBA" id="ARBA00023163"/>
    </source>
</evidence>
<keyword evidence="2 4" id="KW-0238">DNA-binding</keyword>
<dbReference type="SUPFAM" id="SSF46689">
    <property type="entry name" value="Homeodomain-like"/>
    <property type="match status" value="1"/>
</dbReference>
<dbReference type="InterPro" id="IPR050109">
    <property type="entry name" value="HTH-type_TetR-like_transc_reg"/>
</dbReference>
<dbReference type="Proteomes" id="UP000643405">
    <property type="component" value="Unassembled WGS sequence"/>
</dbReference>
<dbReference type="GO" id="GO:0000976">
    <property type="term" value="F:transcription cis-regulatory region binding"/>
    <property type="evidence" value="ECO:0007669"/>
    <property type="project" value="TreeGrafter"/>
</dbReference>
<dbReference type="InterPro" id="IPR015292">
    <property type="entry name" value="Tscrpt_reg_YbiH_C"/>
</dbReference>
<feature type="DNA-binding region" description="H-T-H motif" evidence="4">
    <location>
        <begin position="37"/>
        <end position="56"/>
    </location>
</feature>
<dbReference type="GO" id="GO:0003700">
    <property type="term" value="F:DNA-binding transcription factor activity"/>
    <property type="evidence" value="ECO:0007669"/>
    <property type="project" value="TreeGrafter"/>
</dbReference>
<sequence length="226" mass="24480">MLDMKETQPSSGPEATRKALAMAALKLFGQQGFDGTSTREIAAEAKANIGSIAYHFGGKDGLRTAAADLIVEMIQTIAGPVLGKLDAESAPAGRDEAEAQLYAAVDRMVSFMVARPEAGDIVQFVLRELARPTEALDRIYDGLFEPLHRRLCLIWQRATDDEAEADATKLTVFTMIGQVIYFRIGREAVLRRMGWAEIGTAESAQIVDAVRTNLTAILAARKGKPA</sequence>
<comment type="caution">
    <text evidence="6">The sequence shown here is derived from an EMBL/GenBank/DDBJ whole genome shotgun (WGS) entry which is preliminary data.</text>
</comment>
<proteinExistence type="predicted"/>
<evidence type="ECO:0000259" key="5">
    <source>
        <dbReference type="PROSITE" id="PS50977"/>
    </source>
</evidence>
<evidence type="ECO:0000256" key="4">
    <source>
        <dbReference type="PROSITE-ProRule" id="PRU00335"/>
    </source>
</evidence>
<evidence type="ECO:0000256" key="1">
    <source>
        <dbReference type="ARBA" id="ARBA00023015"/>
    </source>
</evidence>
<feature type="domain" description="HTH tetR-type" evidence="5">
    <location>
        <begin position="14"/>
        <end position="74"/>
    </location>
</feature>